<feature type="active site" description="Proton acceptor" evidence="1">
    <location>
        <position position="185"/>
    </location>
</feature>
<dbReference type="Gene3D" id="3.40.640.10">
    <property type="entry name" value="Type I PLP-dependent aspartate aminotransferase-like (Major domain)"/>
    <property type="match status" value="1"/>
</dbReference>
<keyword evidence="2 3" id="KW-0663">Pyridoxal phosphate</keyword>
<gene>
    <name evidence="4" type="ORF">CN585_05925</name>
</gene>
<dbReference type="Gene3D" id="3.90.1150.10">
    <property type="entry name" value="Aspartate Aminotransferase, domain 1"/>
    <property type="match status" value="1"/>
</dbReference>
<dbReference type="SUPFAM" id="SSF53383">
    <property type="entry name" value="PLP-dependent transferases"/>
    <property type="match status" value="1"/>
</dbReference>
<proteinExistence type="inferred from homology"/>
<evidence type="ECO:0000313" key="5">
    <source>
        <dbReference type="Proteomes" id="UP000220841"/>
    </source>
</evidence>
<dbReference type="GO" id="GO:0000271">
    <property type="term" value="P:polysaccharide biosynthetic process"/>
    <property type="evidence" value="ECO:0007669"/>
    <property type="project" value="TreeGrafter"/>
</dbReference>
<evidence type="ECO:0000256" key="1">
    <source>
        <dbReference type="PIRSR" id="PIRSR000390-1"/>
    </source>
</evidence>
<dbReference type="InterPro" id="IPR015421">
    <property type="entry name" value="PyrdxlP-dep_Trfase_major"/>
</dbReference>
<accession>A0A2A8HJY9</accession>
<comment type="similarity">
    <text evidence="3">Belongs to the DegT/DnrJ/EryC1 family.</text>
</comment>
<name>A0A2A8HJY9_9BACI</name>
<dbReference type="Proteomes" id="UP000220841">
    <property type="component" value="Unassembled WGS sequence"/>
</dbReference>
<sequence>MSIQLFVPKFEVSECLEEIKQCLEKGWTGLGYKTIEFEEAWKKYTGFSHAHFLNSATVGLHLAIKILKMHHKWNDGDEIISTPLTFVSTNHAITYENMKIIFADVDQYLCLDPEDIEKKITNNTRAIMYVGVSGNTGQYKKIVEICKKYKLCLIIDAAHMAGTRLYGSIPGKEADAVVYSFQAVKNLPTADSGMICFRNDECDKLCRELTWLGINKTTFDRVGNKGSYKWMYDVEHVGYKYHGNSVIAAIGVTQLKYLDRDNAYRRQIAQWYTDQLGPYSSKITVIPQPEGCESAYHTYIIKVKNRDELLLALNQVDIYPGVHYRDNTDYPMYVYGKGTCPHAHEVTEQILSLPLHLNLTKKDVDYVCAQIIKYSKE</sequence>
<dbReference type="PANTHER" id="PTHR30244">
    <property type="entry name" value="TRANSAMINASE"/>
    <property type="match status" value="1"/>
</dbReference>
<protein>
    <submittedName>
        <fullName evidence="4">Aminotransferase DegT</fullName>
    </submittedName>
</protein>
<keyword evidence="4" id="KW-0032">Aminotransferase</keyword>
<dbReference type="InterPro" id="IPR015422">
    <property type="entry name" value="PyrdxlP-dep_Trfase_small"/>
</dbReference>
<keyword evidence="4" id="KW-0808">Transferase</keyword>
<comment type="caution">
    <text evidence="4">The sequence shown here is derived from an EMBL/GenBank/DDBJ whole genome shotgun (WGS) entry which is preliminary data.</text>
</comment>
<dbReference type="InterPro" id="IPR015424">
    <property type="entry name" value="PyrdxlP-dep_Trfase"/>
</dbReference>
<evidence type="ECO:0000256" key="2">
    <source>
        <dbReference type="PIRSR" id="PIRSR000390-2"/>
    </source>
</evidence>
<dbReference type="PIRSF" id="PIRSF000390">
    <property type="entry name" value="PLP_StrS"/>
    <property type="match status" value="1"/>
</dbReference>
<reference evidence="4 5" key="1">
    <citation type="submission" date="2017-09" db="EMBL/GenBank/DDBJ databases">
        <title>Large-scale bioinformatics analysis of Bacillus genomes uncovers conserved roles of natural products in bacterial physiology.</title>
        <authorList>
            <consortium name="Agbiome Team Llc"/>
            <person name="Bleich R.M."/>
            <person name="Grubbs K.J."/>
            <person name="Santa Maria K.C."/>
            <person name="Allen S.E."/>
            <person name="Farag S."/>
            <person name="Shank E.A."/>
            <person name="Bowers A."/>
        </authorList>
    </citation>
    <scope>NUCLEOTIDE SEQUENCE [LARGE SCALE GENOMIC DNA]</scope>
    <source>
        <strain evidence="4 5">AFS021349</strain>
    </source>
</reference>
<feature type="modified residue" description="N6-(pyridoxal phosphate)lysine" evidence="2">
    <location>
        <position position="185"/>
    </location>
</feature>
<dbReference type="GO" id="GO:0008483">
    <property type="term" value="F:transaminase activity"/>
    <property type="evidence" value="ECO:0007669"/>
    <property type="project" value="UniProtKB-KW"/>
</dbReference>
<dbReference type="Pfam" id="PF01041">
    <property type="entry name" value="DegT_DnrJ_EryC1"/>
    <property type="match status" value="1"/>
</dbReference>
<organism evidence="4 5">
    <name type="scientific">Bacillus toyonensis</name>
    <dbReference type="NCBI Taxonomy" id="155322"/>
    <lineage>
        <taxon>Bacteria</taxon>
        <taxon>Bacillati</taxon>
        <taxon>Bacillota</taxon>
        <taxon>Bacilli</taxon>
        <taxon>Bacillales</taxon>
        <taxon>Bacillaceae</taxon>
        <taxon>Bacillus</taxon>
        <taxon>Bacillus cereus group</taxon>
    </lineage>
</organism>
<dbReference type="EMBL" id="NUBY01000019">
    <property type="protein sequence ID" value="PEQ09066.1"/>
    <property type="molecule type" value="Genomic_DNA"/>
</dbReference>
<evidence type="ECO:0000313" key="4">
    <source>
        <dbReference type="EMBL" id="PEQ09066.1"/>
    </source>
</evidence>
<evidence type="ECO:0000256" key="3">
    <source>
        <dbReference type="RuleBase" id="RU004508"/>
    </source>
</evidence>
<dbReference type="InterPro" id="IPR000653">
    <property type="entry name" value="DegT/StrS_aminotransferase"/>
</dbReference>
<dbReference type="AlphaFoldDB" id="A0A2A8HJY9"/>
<dbReference type="PANTHER" id="PTHR30244:SF34">
    <property type="entry name" value="DTDP-4-AMINO-4,6-DIDEOXYGALACTOSE TRANSAMINASE"/>
    <property type="match status" value="1"/>
</dbReference>
<dbReference type="CDD" id="cd00616">
    <property type="entry name" value="AHBA_syn"/>
    <property type="match status" value="1"/>
</dbReference>
<dbReference type="GO" id="GO:0030170">
    <property type="term" value="F:pyridoxal phosphate binding"/>
    <property type="evidence" value="ECO:0007669"/>
    <property type="project" value="TreeGrafter"/>
</dbReference>
<dbReference type="RefSeq" id="WP_098225989.1">
    <property type="nucleotide sequence ID" value="NZ_NUBY01000019.1"/>
</dbReference>